<evidence type="ECO:0000256" key="5">
    <source>
        <dbReference type="ARBA" id="ARBA00022898"/>
    </source>
</evidence>
<dbReference type="GO" id="GO:0005829">
    <property type="term" value="C:cytosol"/>
    <property type="evidence" value="ECO:0007669"/>
    <property type="project" value="TreeGrafter"/>
</dbReference>
<protein>
    <submittedName>
        <fullName evidence="7">Putrescine aminotransferase</fullName>
        <ecNumber evidence="7">2.6.1.-</ecNumber>
    </submittedName>
</protein>
<accession>A0A841HQZ0</accession>
<dbReference type="PROSITE" id="PS00600">
    <property type="entry name" value="AA_TRANSFER_CLASS_3"/>
    <property type="match status" value="1"/>
</dbReference>
<comment type="similarity">
    <text evidence="2 6">Belongs to the class-III pyridoxal-phosphate-dependent aminotransferase family.</text>
</comment>
<evidence type="ECO:0000256" key="6">
    <source>
        <dbReference type="RuleBase" id="RU003560"/>
    </source>
</evidence>
<evidence type="ECO:0000256" key="4">
    <source>
        <dbReference type="ARBA" id="ARBA00022679"/>
    </source>
</evidence>
<keyword evidence="8" id="KW-1185">Reference proteome</keyword>
<dbReference type="InterPro" id="IPR015421">
    <property type="entry name" value="PyrdxlP-dep_Trfase_major"/>
</dbReference>
<reference evidence="7 8" key="1">
    <citation type="submission" date="2020-08" db="EMBL/GenBank/DDBJ databases">
        <title>Genomic Encyclopedia of Type Strains, Phase IV (KMG-IV): sequencing the most valuable type-strain genomes for metagenomic binning, comparative biology and taxonomic classification.</title>
        <authorList>
            <person name="Goeker M."/>
        </authorList>
    </citation>
    <scope>NUCLEOTIDE SEQUENCE [LARGE SCALE GENOMIC DNA]</scope>
    <source>
        <strain evidence="7 8">DSM 26723</strain>
    </source>
</reference>
<dbReference type="InterPro" id="IPR005814">
    <property type="entry name" value="Aminotrans_3"/>
</dbReference>
<dbReference type="PIRSF" id="PIRSF000521">
    <property type="entry name" value="Transaminase_4ab_Lys_Orn"/>
    <property type="match status" value="1"/>
</dbReference>
<dbReference type="PANTHER" id="PTHR43094:SF1">
    <property type="entry name" value="AMINOTRANSFERASE CLASS-III"/>
    <property type="match status" value="1"/>
</dbReference>
<dbReference type="Gene3D" id="3.90.1150.10">
    <property type="entry name" value="Aspartate Aminotransferase, domain 1"/>
    <property type="match status" value="1"/>
</dbReference>
<dbReference type="FunFam" id="3.40.640.10:FF:000014">
    <property type="entry name" value="Adenosylmethionine-8-amino-7-oxononanoate aminotransferase, probable"/>
    <property type="match status" value="1"/>
</dbReference>
<dbReference type="EC" id="2.6.1.-" evidence="7"/>
<dbReference type="SUPFAM" id="SSF53383">
    <property type="entry name" value="PLP-dependent transferases"/>
    <property type="match status" value="1"/>
</dbReference>
<proteinExistence type="inferred from homology"/>
<dbReference type="GO" id="GO:0030170">
    <property type="term" value="F:pyridoxal phosphate binding"/>
    <property type="evidence" value="ECO:0007669"/>
    <property type="project" value="InterPro"/>
</dbReference>
<dbReference type="GO" id="GO:0008483">
    <property type="term" value="F:transaminase activity"/>
    <property type="evidence" value="ECO:0007669"/>
    <property type="project" value="UniProtKB-KW"/>
</dbReference>
<dbReference type="NCBIfam" id="NF005682">
    <property type="entry name" value="PRK07480.1"/>
    <property type="match status" value="1"/>
</dbReference>
<sequence>MTASSSSFIPSRSTADWQALDAAHYLHPFTDHAALARKGTRVITRAEGVYLYDSDGRQILDGMSGLWCVNLGYGRRELAEVAYRQMLELPYYNSFFQAAHPPAIELARLLVEVTPPQYTHVFFTGSGSEANDTVVRAVRRYWDVLGQPQRTVIISRKNAYHGSTMAGASLGGMAPMHAQGGLPIPGIVHIRQPYWYGEGGDLSPEEFGKVAARALEEKILEIGPDKVAAFIGEPIQGAGGVIIPPSTYWPEIQKIAQRYGILLVADEVICGFGRTGEWFGSQYFGIEADLMPIAKGMSSGYLPIGGVMVADRVARVLIEKGGDFNHGFTYSGHPAACAVACATINILRNEGIVDRVRSDIGPYLQQRWRELADHPLVGEARGVGLIGALELVKDKATRQGFADPGEIGTLCRDICISNGLVMRAVRDTMIIAPPLVMTRANVDELMDKARRSLDETLQKASQLAG</sequence>
<dbReference type="NCBIfam" id="NF004767">
    <property type="entry name" value="PRK06105.1"/>
    <property type="match status" value="1"/>
</dbReference>
<dbReference type="Proteomes" id="UP000588068">
    <property type="component" value="Unassembled WGS sequence"/>
</dbReference>
<evidence type="ECO:0000313" key="8">
    <source>
        <dbReference type="Proteomes" id="UP000588068"/>
    </source>
</evidence>
<dbReference type="InterPro" id="IPR049704">
    <property type="entry name" value="Aminotrans_3_PPA_site"/>
</dbReference>
<name>A0A841HQZ0_9GAMM</name>
<gene>
    <name evidence="7" type="ORF">HNQ60_004662</name>
</gene>
<dbReference type="RefSeq" id="WP_184335164.1">
    <property type="nucleotide sequence ID" value="NZ_JACHHZ010000006.1"/>
</dbReference>
<dbReference type="PANTHER" id="PTHR43094">
    <property type="entry name" value="AMINOTRANSFERASE"/>
    <property type="match status" value="1"/>
</dbReference>
<evidence type="ECO:0000256" key="3">
    <source>
        <dbReference type="ARBA" id="ARBA00022576"/>
    </source>
</evidence>
<evidence type="ECO:0000256" key="1">
    <source>
        <dbReference type="ARBA" id="ARBA00001933"/>
    </source>
</evidence>
<keyword evidence="4 7" id="KW-0808">Transferase</keyword>
<comment type="cofactor">
    <cofactor evidence="1">
        <name>pyridoxal 5'-phosphate</name>
        <dbReference type="ChEBI" id="CHEBI:597326"/>
    </cofactor>
</comment>
<comment type="caution">
    <text evidence="7">The sequence shown here is derived from an EMBL/GenBank/DDBJ whole genome shotgun (WGS) entry which is preliminary data.</text>
</comment>
<keyword evidence="5 6" id="KW-0663">Pyridoxal phosphate</keyword>
<organism evidence="7 8">
    <name type="scientific">Povalibacter uvarum</name>
    <dbReference type="NCBI Taxonomy" id="732238"/>
    <lineage>
        <taxon>Bacteria</taxon>
        <taxon>Pseudomonadati</taxon>
        <taxon>Pseudomonadota</taxon>
        <taxon>Gammaproteobacteria</taxon>
        <taxon>Steroidobacterales</taxon>
        <taxon>Steroidobacteraceae</taxon>
        <taxon>Povalibacter</taxon>
    </lineage>
</organism>
<dbReference type="CDD" id="cd00610">
    <property type="entry name" value="OAT_like"/>
    <property type="match status" value="1"/>
</dbReference>
<dbReference type="Pfam" id="PF00202">
    <property type="entry name" value="Aminotran_3"/>
    <property type="match status" value="1"/>
</dbReference>
<dbReference type="InterPro" id="IPR015422">
    <property type="entry name" value="PyrdxlP-dep_Trfase_small"/>
</dbReference>
<evidence type="ECO:0000313" key="7">
    <source>
        <dbReference type="EMBL" id="MBB6095771.1"/>
    </source>
</evidence>
<evidence type="ECO:0000256" key="2">
    <source>
        <dbReference type="ARBA" id="ARBA00008954"/>
    </source>
</evidence>
<keyword evidence="3 7" id="KW-0032">Aminotransferase</keyword>
<dbReference type="AlphaFoldDB" id="A0A841HQZ0"/>
<dbReference type="EMBL" id="JACHHZ010000006">
    <property type="protein sequence ID" value="MBB6095771.1"/>
    <property type="molecule type" value="Genomic_DNA"/>
</dbReference>
<dbReference type="Gene3D" id="3.40.640.10">
    <property type="entry name" value="Type I PLP-dependent aspartate aminotransferase-like (Major domain)"/>
    <property type="match status" value="1"/>
</dbReference>
<dbReference type="InterPro" id="IPR015424">
    <property type="entry name" value="PyrdxlP-dep_Trfase"/>
</dbReference>